<proteinExistence type="predicted"/>
<sequence length="15" mass="1597">MFGNNGECAPDSKNL</sequence>
<name>A0A392R701_9FABA</name>
<dbReference type="Proteomes" id="UP000265520">
    <property type="component" value="Unassembled WGS sequence"/>
</dbReference>
<keyword evidence="2" id="KW-1185">Reference proteome</keyword>
<evidence type="ECO:0000313" key="1">
    <source>
        <dbReference type="EMBL" id="MCI32371.1"/>
    </source>
</evidence>
<feature type="non-terminal residue" evidence="1">
    <location>
        <position position="15"/>
    </location>
</feature>
<dbReference type="EMBL" id="LXQA010194948">
    <property type="protein sequence ID" value="MCI32371.1"/>
    <property type="molecule type" value="Genomic_DNA"/>
</dbReference>
<organism evidence="1 2">
    <name type="scientific">Trifolium medium</name>
    <dbReference type="NCBI Taxonomy" id="97028"/>
    <lineage>
        <taxon>Eukaryota</taxon>
        <taxon>Viridiplantae</taxon>
        <taxon>Streptophyta</taxon>
        <taxon>Embryophyta</taxon>
        <taxon>Tracheophyta</taxon>
        <taxon>Spermatophyta</taxon>
        <taxon>Magnoliopsida</taxon>
        <taxon>eudicotyledons</taxon>
        <taxon>Gunneridae</taxon>
        <taxon>Pentapetalae</taxon>
        <taxon>rosids</taxon>
        <taxon>fabids</taxon>
        <taxon>Fabales</taxon>
        <taxon>Fabaceae</taxon>
        <taxon>Papilionoideae</taxon>
        <taxon>50 kb inversion clade</taxon>
        <taxon>NPAAA clade</taxon>
        <taxon>Hologalegina</taxon>
        <taxon>IRL clade</taxon>
        <taxon>Trifolieae</taxon>
        <taxon>Trifolium</taxon>
    </lineage>
</organism>
<accession>A0A392R701</accession>
<reference evidence="1 2" key="1">
    <citation type="journal article" date="2018" name="Front. Plant Sci.">
        <title>Red Clover (Trifolium pratense) and Zigzag Clover (T. medium) - A Picture of Genomic Similarities and Differences.</title>
        <authorList>
            <person name="Dluhosova J."/>
            <person name="Istvanek J."/>
            <person name="Nedelnik J."/>
            <person name="Repkova J."/>
        </authorList>
    </citation>
    <scope>NUCLEOTIDE SEQUENCE [LARGE SCALE GENOMIC DNA]</scope>
    <source>
        <strain evidence="2">cv. 10/8</strain>
        <tissue evidence="1">Leaf</tissue>
    </source>
</reference>
<evidence type="ECO:0000313" key="2">
    <source>
        <dbReference type="Proteomes" id="UP000265520"/>
    </source>
</evidence>
<protein>
    <submittedName>
        <fullName evidence="1">Uncharacterized protein</fullName>
    </submittedName>
</protein>
<comment type="caution">
    <text evidence="1">The sequence shown here is derived from an EMBL/GenBank/DDBJ whole genome shotgun (WGS) entry which is preliminary data.</text>
</comment>